<evidence type="ECO:0000313" key="2">
    <source>
        <dbReference type="Proteomes" id="UP000472727"/>
    </source>
</evidence>
<protein>
    <submittedName>
        <fullName evidence="1">Uncharacterized protein</fullName>
    </submittedName>
</protein>
<reference evidence="1 2" key="1">
    <citation type="submission" date="2019-06" db="EMBL/GenBank/DDBJ databases">
        <authorList>
            <person name="Palmer J.M."/>
        </authorList>
    </citation>
    <scope>NUCLEOTIDE SEQUENCE [LARGE SCALE GENOMIC DNA]</scope>
    <source>
        <strain evidence="1 2">TWF106</strain>
    </source>
</reference>
<comment type="caution">
    <text evidence="1">The sequence shown here is derived from an EMBL/GenBank/DDBJ whole genome shotgun (WGS) entry which is preliminary data.</text>
</comment>
<dbReference type="Proteomes" id="UP000472727">
    <property type="component" value="Unassembled WGS sequence"/>
</dbReference>
<dbReference type="EMBL" id="WIWS01000102">
    <property type="protein sequence ID" value="KAF3207206.1"/>
    <property type="molecule type" value="Genomic_DNA"/>
</dbReference>
<organism evidence="1 2">
    <name type="scientific">Orbilia oligospora</name>
    <name type="common">Nematode-trapping fungus</name>
    <name type="synonym">Arthrobotrys oligospora</name>
    <dbReference type="NCBI Taxonomy" id="2813651"/>
    <lineage>
        <taxon>Eukaryota</taxon>
        <taxon>Fungi</taxon>
        <taxon>Dikarya</taxon>
        <taxon>Ascomycota</taxon>
        <taxon>Pezizomycotina</taxon>
        <taxon>Orbiliomycetes</taxon>
        <taxon>Orbiliales</taxon>
        <taxon>Orbiliaceae</taxon>
        <taxon>Orbilia</taxon>
    </lineage>
</organism>
<dbReference type="AlphaFoldDB" id="A0A7C8UGJ2"/>
<accession>A0A7C8UGJ2</accession>
<evidence type="ECO:0000313" key="1">
    <source>
        <dbReference type="EMBL" id="KAF3207206.1"/>
    </source>
</evidence>
<gene>
    <name evidence="1" type="ORF">TWF106_000458</name>
</gene>
<proteinExistence type="predicted"/>
<name>A0A7C8UGJ2_ORBOL</name>
<sequence length="86" mass="9718">MCMDKVIQDPVDQLKAEFHFGRNGTPLCYVTGVRVKPTKRSCTQFDSNSWSGHSFKRRNLTIHAEGFDVSIGKHGVFEQVYPVGTE</sequence>